<name>A0A4R1B4K2_9PROT</name>
<dbReference type="GO" id="GO:0005524">
    <property type="term" value="F:ATP binding"/>
    <property type="evidence" value="ECO:0007669"/>
    <property type="project" value="UniProtKB-KW"/>
</dbReference>
<dbReference type="PIRSF" id="PIRSF006806">
    <property type="entry name" value="FTHF_cligase"/>
    <property type="match status" value="1"/>
</dbReference>
<evidence type="ECO:0000313" key="6">
    <source>
        <dbReference type="EMBL" id="TCJ12861.1"/>
    </source>
</evidence>
<reference evidence="6 7" key="1">
    <citation type="submission" date="2019-03" db="EMBL/GenBank/DDBJ databases">
        <title>Genome sequence of Thiobacillaceae bacterium LSR1, a sulfur-oxidizing bacterium isolated from freshwater sediment.</title>
        <authorList>
            <person name="Li S."/>
        </authorList>
    </citation>
    <scope>NUCLEOTIDE SEQUENCE [LARGE SCALE GENOMIC DNA]</scope>
    <source>
        <strain evidence="6 7">LSR1</strain>
    </source>
</reference>
<dbReference type="SUPFAM" id="SSF100950">
    <property type="entry name" value="NagB/RpiA/CoA transferase-like"/>
    <property type="match status" value="1"/>
</dbReference>
<evidence type="ECO:0000256" key="3">
    <source>
        <dbReference type="ARBA" id="ARBA00022840"/>
    </source>
</evidence>
<dbReference type="GO" id="GO:0035999">
    <property type="term" value="P:tetrahydrofolate interconversion"/>
    <property type="evidence" value="ECO:0007669"/>
    <property type="project" value="TreeGrafter"/>
</dbReference>
<feature type="binding site" evidence="4">
    <location>
        <begin position="141"/>
        <end position="149"/>
    </location>
    <ligand>
        <name>ATP</name>
        <dbReference type="ChEBI" id="CHEBI:30616"/>
    </ligand>
</feature>
<keyword evidence="7" id="KW-1185">Reference proteome</keyword>
<dbReference type="PANTHER" id="PTHR23407:SF1">
    <property type="entry name" value="5-FORMYLTETRAHYDROFOLATE CYCLO-LIGASE"/>
    <property type="match status" value="1"/>
</dbReference>
<dbReference type="InterPro" id="IPR037171">
    <property type="entry name" value="NagB/RpiA_transferase-like"/>
</dbReference>
<sequence length="208" mass="23823">MPANPNPPDKASVRRRLRVLRRAVPAATRKRAGQAVLRLALSHRLLSRKRRVGLYIPAKGELDCLPLLDRALWLGAACCLPVVPRARQRMLWFSRLGDGPHWGVNRYGIPEYGHRGFERLRAADLDILFMPLLGFDTAGYRMGMGGGYYDASLAYLTRRRHWHRPRLIGLAFEAQRVDVLPRDPWDIPLDAVITEQRYYRFNSGNVRG</sequence>
<evidence type="ECO:0000256" key="4">
    <source>
        <dbReference type="PIRSR" id="PIRSR006806-1"/>
    </source>
</evidence>
<keyword evidence="3 4" id="KW-0067">ATP-binding</keyword>
<comment type="catalytic activity">
    <reaction evidence="5">
        <text>(6S)-5-formyl-5,6,7,8-tetrahydrofolate + ATP = (6R)-5,10-methenyltetrahydrofolate + ADP + phosphate</text>
        <dbReference type="Rhea" id="RHEA:10488"/>
        <dbReference type="ChEBI" id="CHEBI:30616"/>
        <dbReference type="ChEBI" id="CHEBI:43474"/>
        <dbReference type="ChEBI" id="CHEBI:57455"/>
        <dbReference type="ChEBI" id="CHEBI:57457"/>
        <dbReference type="ChEBI" id="CHEBI:456216"/>
        <dbReference type="EC" id="6.3.3.2"/>
    </reaction>
</comment>
<accession>A0A4R1B4K2</accession>
<dbReference type="Pfam" id="PF01812">
    <property type="entry name" value="5-FTHF_cyc-lig"/>
    <property type="match status" value="1"/>
</dbReference>
<dbReference type="NCBIfam" id="TIGR02727">
    <property type="entry name" value="MTHFS_bact"/>
    <property type="match status" value="1"/>
</dbReference>
<keyword evidence="2 4" id="KW-0547">Nucleotide-binding</keyword>
<dbReference type="RefSeq" id="WP_131447720.1">
    <property type="nucleotide sequence ID" value="NZ_SJZB01000042.1"/>
</dbReference>
<feature type="binding site" evidence="4">
    <location>
        <position position="61"/>
    </location>
    <ligand>
        <name>substrate</name>
    </ligand>
</feature>
<comment type="cofactor">
    <cofactor evidence="5">
        <name>Mg(2+)</name>
        <dbReference type="ChEBI" id="CHEBI:18420"/>
    </cofactor>
</comment>
<organism evidence="6 7">
    <name type="scientific">Parasulfuritortus cantonensis</name>
    <dbReference type="NCBI Taxonomy" id="2528202"/>
    <lineage>
        <taxon>Bacteria</taxon>
        <taxon>Pseudomonadati</taxon>
        <taxon>Pseudomonadota</taxon>
        <taxon>Betaproteobacteria</taxon>
        <taxon>Nitrosomonadales</taxon>
        <taxon>Thiobacillaceae</taxon>
        <taxon>Parasulfuritortus</taxon>
    </lineage>
</organism>
<dbReference type="AlphaFoldDB" id="A0A4R1B4K2"/>
<keyword evidence="6" id="KW-0436">Ligase</keyword>
<dbReference type="EMBL" id="SJZB01000042">
    <property type="protein sequence ID" value="TCJ12861.1"/>
    <property type="molecule type" value="Genomic_DNA"/>
</dbReference>
<keyword evidence="5" id="KW-0460">Magnesium</keyword>
<proteinExistence type="inferred from homology"/>
<dbReference type="InterPro" id="IPR024185">
    <property type="entry name" value="FTHF_cligase-like_sf"/>
</dbReference>
<protein>
    <recommendedName>
        <fullName evidence="5">5-formyltetrahydrofolate cyclo-ligase</fullName>
        <ecNumber evidence="5">6.3.3.2</ecNumber>
    </recommendedName>
</protein>
<dbReference type="GO" id="GO:0009396">
    <property type="term" value="P:folic acid-containing compound biosynthetic process"/>
    <property type="evidence" value="ECO:0007669"/>
    <property type="project" value="TreeGrafter"/>
</dbReference>
<dbReference type="OrthoDB" id="9801938at2"/>
<comment type="similarity">
    <text evidence="1 5">Belongs to the 5-formyltetrahydrofolate cyclo-ligase family.</text>
</comment>
<dbReference type="GO" id="GO:0046872">
    <property type="term" value="F:metal ion binding"/>
    <property type="evidence" value="ECO:0007669"/>
    <property type="project" value="UniProtKB-KW"/>
</dbReference>
<evidence type="ECO:0000256" key="5">
    <source>
        <dbReference type="RuleBase" id="RU361279"/>
    </source>
</evidence>
<gene>
    <name evidence="6" type="ORF">EZJ19_11525</name>
</gene>
<feature type="binding site" evidence="4">
    <location>
        <begin position="10"/>
        <end position="14"/>
    </location>
    <ligand>
        <name>ATP</name>
        <dbReference type="ChEBI" id="CHEBI:30616"/>
    </ligand>
</feature>
<dbReference type="InterPro" id="IPR002698">
    <property type="entry name" value="FTHF_cligase"/>
</dbReference>
<dbReference type="GO" id="GO:0030272">
    <property type="term" value="F:5-formyltetrahydrofolate cyclo-ligase activity"/>
    <property type="evidence" value="ECO:0007669"/>
    <property type="project" value="UniProtKB-EC"/>
</dbReference>
<dbReference type="PANTHER" id="PTHR23407">
    <property type="entry name" value="ATPASE INHIBITOR/5-FORMYLTETRAHYDROFOLATE CYCLO-LIGASE"/>
    <property type="match status" value="1"/>
</dbReference>
<dbReference type="Gene3D" id="3.40.50.10420">
    <property type="entry name" value="NagB/RpiA/CoA transferase-like"/>
    <property type="match status" value="1"/>
</dbReference>
<comment type="caution">
    <text evidence="6">The sequence shown here is derived from an EMBL/GenBank/DDBJ whole genome shotgun (WGS) entry which is preliminary data.</text>
</comment>
<feature type="binding site" evidence="4">
    <location>
        <position position="56"/>
    </location>
    <ligand>
        <name>substrate</name>
    </ligand>
</feature>
<evidence type="ECO:0000256" key="2">
    <source>
        <dbReference type="ARBA" id="ARBA00022741"/>
    </source>
</evidence>
<evidence type="ECO:0000313" key="7">
    <source>
        <dbReference type="Proteomes" id="UP000295443"/>
    </source>
</evidence>
<dbReference type="EC" id="6.3.3.2" evidence="5"/>
<keyword evidence="5" id="KW-0479">Metal-binding</keyword>
<dbReference type="Proteomes" id="UP000295443">
    <property type="component" value="Unassembled WGS sequence"/>
</dbReference>
<evidence type="ECO:0000256" key="1">
    <source>
        <dbReference type="ARBA" id="ARBA00010638"/>
    </source>
</evidence>